<dbReference type="EMBL" id="JANPWB010000011">
    <property type="protein sequence ID" value="KAJ1127116.1"/>
    <property type="molecule type" value="Genomic_DNA"/>
</dbReference>
<organism evidence="1 2">
    <name type="scientific">Pleurodeles waltl</name>
    <name type="common">Iberian ribbed newt</name>
    <dbReference type="NCBI Taxonomy" id="8319"/>
    <lineage>
        <taxon>Eukaryota</taxon>
        <taxon>Metazoa</taxon>
        <taxon>Chordata</taxon>
        <taxon>Craniata</taxon>
        <taxon>Vertebrata</taxon>
        <taxon>Euteleostomi</taxon>
        <taxon>Amphibia</taxon>
        <taxon>Batrachia</taxon>
        <taxon>Caudata</taxon>
        <taxon>Salamandroidea</taxon>
        <taxon>Salamandridae</taxon>
        <taxon>Pleurodelinae</taxon>
        <taxon>Pleurodeles</taxon>
    </lineage>
</organism>
<sequence>MLSTLFRSETQSTPVVWVLDMRGREMHSQQDLTELFATHLQGVYAAPDGSTQMAGESYMKGLKMARLPREGRVRLDGPLTKEKIVVAIRVLKPAKAPVEDGLPASLYQRRGGSFTDLLQ</sequence>
<proteinExistence type="predicted"/>
<dbReference type="Proteomes" id="UP001066276">
    <property type="component" value="Chromosome 7"/>
</dbReference>
<reference evidence="1" key="1">
    <citation type="journal article" date="2022" name="bioRxiv">
        <title>Sequencing and chromosome-scale assembly of the giantPleurodeles waltlgenome.</title>
        <authorList>
            <person name="Brown T."/>
            <person name="Elewa A."/>
            <person name="Iarovenko S."/>
            <person name="Subramanian E."/>
            <person name="Araus A.J."/>
            <person name="Petzold A."/>
            <person name="Susuki M."/>
            <person name="Suzuki K.-i.T."/>
            <person name="Hayashi T."/>
            <person name="Toyoda A."/>
            <person name="Oliveira C."/>
            <person name="Osipova E."/>
            <person name="Leigh N.D."/>
            <person name="Simon A."/>
            <person name="Yun M.H."/>
        </authorList>
    </citation>
    <scope>NUCLEOTIDE SEQUENCE</scope>
    <source>
        <strain evidence="1">20211129_DDA</strain>
        <tissue evidence="1">Liver</tissue>
    </source>
</reference>
<name>A0AAV7PFM3_PLEWA</name>
<evidence type="ECO:0000313" key="1">
    <source>
        <dbReference type="EMBL" id="KAJ1127116.1"/>
    </source>
</evidence>
<keyword evidence="2" id="KW-1185">Reference proteome</keyword>
<comment type="caution">
    <text evidence="1">The sequence shown here is derived from an EMBL/GenBank/DDBJ whole genome shotgun (WGS) entry which is preliminary data.</text>
</comment>
<protein>
    <submittedName>
        <fullName evidence="1">Uncharacterized protein</fullName>
    </submittedName>
</protein>
<accession>A0AAV7PFM3</accession>
<evidence type="ECO:0000313" key="2">
    <source>
        <dbReference type="Proteomes" id="UP001066276"/>
    </source>
</evidence>
<gene>
    <name evidence="1" type="ORF">NDU88_005520</name>
</gene>
<dbReference type="AlphaFoldDB" id="A0AAV7PFM3"/>